<dbReference type="KEGG" id="smo:SELMODRAFT_421582"/>
<gene>
    <name evidence="2" type="ORF">SELMODRAFT_421582</name>
</gene>
<evidence type="ECO:0000256" key="1">
    <source>
        <dbReference type="SAM" id="MobiDB-lite"/>
    </source>
</evidence>
<feature type="compositionally biased region" description="Basic and acidic residues" evidence="1">
    <location>
        <begin position="119"/>
        <end position="135"/>
    </location>
</feature>
<dbReference type="Proteomes" id="UP000001514">
    <property type="component" value="Unassembled WGS sequence"/>
</dbReference>
<accession>D8SFQ4</accession>
<evidence type="ECO:0000313" key="2">
    <source>
        <dbReference type="EMBL" id="EFJ16878.1"/>
    </source>
</evidence>
<evidence type="ECO:0000313" key="3">
    <source>
        <dbReference type="Proteomes" id="UP000001514"/>
    </source>
</evidence>
<proteinExistence type="predicted"/>
<name>D8SFQ4_SELML</name>
<sequence length="143" mass="15694">MELAFITTLLEYSAVPLIRPEVPPGHPNLGKLCAALPSYLAPWRTTLAKAPVRSICVENHAHPGRTISANWRKRAASTALVATIQRSNVAGGGTENLSSTSPVFLTREKHFNKNIEELESEKPVNSNDRIHEQRKLTATTTKS</sequence>
<dbReference type="Gramene" id="EFJ16878">
    <property type="protein sequence ID" value="EFJ16878"/>
    <property type="gene ID" value="SELMODRAFT_421582"/>
</dbReference>
<dbReference type="AlphaFoldDB" id="D8SFQ4"/>
<organism evidence="3">
    <name type="scientific">Selaginella moellendorffii</name>
    <name type="common">Spikemoss</name>
    <dbReference type="NCBI Taxonomy" id="88036"/>
    <lineage>
        <taxon>Eukaryota</taxon>
        <taxon>Viridiplantae</taxon>
        <taxon>Streptophyta</taxon>
        <taxon>Embryophyta</taxon>
        <taxon>Tracheophyta</taxon>
        <taxon>Lycopodiopsida</taxon>
        <taxon>Selaginellales</taxon>
        <taxon>Selaginellaceae</taxon>
        <taxon>Selaginella</taxon>
    </lineage>
</organism>
<feature type="region of interest" description="Disordered" evidence="1">
    <location>
        <begin position="119"/>
        <end position="143"/>
    </location>
</feature>
<reference evidence="2 3" key="1">
    <citation type="journal article" date="2011" name="Science">
        <title>The Selaginella genome identifies genetic changes associated with the evolution of vascular plants.</title>
        <authorList>
            <person name="Banks J.A."/>
            <person name="Nishiyama T."/>
            <person name="Hasebe M."/>
            <person name="Bowman J.L."/>
            <person name="Gribskov M."/>
            <person name="dePamphilis C."/>
            <person name="Albert V.A."/>
            <person name="Aono N."/>
            <person name="Aoyama T."/>
            <person name="Ambrose B.A."/>
            <person name="Ashton N.W."/>
            <person name="Axtell M.J."/>
            <person name="Barker E."/>
            <person name="Barker M.S."/>
            <person name="Bennetzen J.L."/>
            <person name="Bonawitz N.D."/>
            <person name="Chapple C."/>
            <person name="Cheng C."/>
            <person name="Correa L.G."/>
            <person name="Dacre M."/>
            <person name="DeBarry J."/>
            <person name="Dreyer I."/>
            <person name="Elias M."/>
            <person name="Engstrom E.M."/>
            <person name="Estelle M."/>
            <person name="Feng L."/>
            <person name="Finet C."/>
            <person name="Floyd S.K."/>
            <person name="Frommer W.B."/>
            <person name="Fujita T."/>
            <person name="Gramzow L."/>
            <person name="Gutensohn M."/>
            <person name="Harholt J."/>
            <person name="Hattori M."/>
            <person name="Heyl A."/>
            <person name="Hirai T."/>
            <person name="Hiwatashi Y."/>
            <person name="Ishikawa M."/>
            <person name="Iwata M."/>
            <person name="Karol K.G."/>
            <person name="Koehler B."/>
            <person name="Kolukisaoglu U."/>
            <person name="Kubo M."/>
            <person name="Kurata T."/>
            <person name="Lalonde S."/>
            <person name="Li K."/>
            <person name="Li Y."/>
            <person name="Litt A."/>
            <person name="Lyons E."/>
            <person name="Manning G."/>
            <person name="Maruyama T."/>
            <person name="Michael T.P."/>
            <person name="Mikami K."/>
            <person name="Miyazaki S."/>
            <person name="Morinaga S."/>
            <person name="Murata T."/>
            <person name="Mueller-Roeber B."/>
            <person name="Nelson D.R."/>
            <person name="Obara M."/>
            <person name="Oguri Y."/>
            <person name="Olmstead R.G."/>
            <person name="Onodera N."/>
            <person name="Petersen B.L."/>
            <person name="Pils B."/>
            <person name="Prigge M."/>
            <person name="Rensing S.A."/>
            <person name="Riano-Pachon D.M."/>
            <person name="Roberts A.W."/>
            <person name="Sato Y."/>
            <person name="Scheller H.V."/>
            <person name="Schulz B."/>
            <person name="Schulz C."/>
            <person name="Shakirov E.V."/>
            <person name="Shibagaki N."/>
            <person name="Shinohara N."/>
            <person name="Shippen D.E."/>
            <person name="Soerensen I."/>
            <person name="Sotooka R."/>
            <person name="Sugimoto N."/>
            <person name="Sugita M."/>
            <person name="Sumikawa N."/>
            <person name="Tanurdzic M."/>
            <person name="Theissen G."/>
            <person name="Ulvskov P."/>
            <person name="Wakazuki S."/>
            <person name="Weng J.K."/>
            <person name="Willats W.W."/>
            <person name="Wipf D."/>
            <person name="Wolf P.G."/>
            <person name="Yang L."/>
            <person name="Zimmer A.D."/>
            <person name="Zhu Q."/>
            <person name="Mitros T."/>
            <person name="Hellsten U."/>
            <person name="Loque D."/>
            <person name="Otillar R."/>
            <person name="Salamov A."/>
            <person name="Schmutz J."/>
            <person name="Shapiro H."/>
            <person name="Lindquist E."/>
            <person name="Lucas S."/>
            <person name="Rokhsar D."/>
            <person name="Grigoriev I.V."/>
        </authorList>
    </citation>
    <scope>NUCLEOTIDE SEQUENCE [LARGE SCALE GENOMIC DNA]</scope>
</reference>
<dbReference type="InParanoid" id="D8SFQ4"/>
<protein>
    <submittedName>
        <fullName evidence="2">Uncharacterized protein</fullName>
    </submittedName>
</protein>
<dbReference type="HOGENOM" id="CLU_1809532_0_0_1"/>
<keyword evidence="3" id="KW-1185">Reference proteome</keyword>
<dbReference type="EMBL" id="GL377617">
    <property type="protein sequence ID" value="EFJ16878.1"/>
    <property type="molecule type" value="Genomic_DNA"/>
</dbReference>